<feature type="region of interest" description="Disordered" evidence="1">
    <location>
        <begin position="149"/>
        <end position="181"/>
    </location>
</feature>
<feature type="non-terminal residue" evidence="2">
    <location>
        <position position="1"/>
    </location>
</feature>
<evidence type="ECO:0000313" key="3">
    <source>
        <dbReference type="Proteomes" id="UP000541444"/>
    </source>
</evidence>
<dbReference type="PANTHER" id="PTHR47074:SF11">
    <property type="entry name" value="REVERSE TRANSCRIPTASE-LIKE PROTEIN"/>
    <property type="match status" value="1"/>
</dbReference>
<dbReference type="AlphaFoldDB" id="A0A7J7P750"/>
<evidence type="ECO:0000313" key="2">
    <source>
        <dbReference type="EMBL" id="KAF6175259.1"/>
    </source>
</evidence>
<comment type="caution">
    <text evidence="2">The sequence shown here is derived from an EMBL/GenBank/DDBJ whole genome shotgun (WGS) entry which is preliminary data.</text>
</comment>
<evidence type="ECO:0000256" key="1">
    <source>
        <dbReference type="SAM" id="MobiDB-lite"/>
    </source>
</evidence>
<name>A0A7J7P750_9MAGN</name>
<dbReference type="EMBL" id="JACGCM010000203">
    <property type="protein sequence ID" value="KAF6175259.1"/>
    <property type="molecule type" value="Genomic_DNA"/>
</dbReference>
<gene>
    <name evidence="2" type="ORF">GIB67_030477</name>
</gene>
<reference evidence="2 3" key="1">
    <citation type="journal article" date="2020" name="IScience">
        <title>Genome Sequencing of the Endangered Kingdonia uniflora (Circaeasteraceae, Ranunculales) Reveals Potential Mechanisms of Evolutionary Specialization.</title>
        <authorList>
            <person name="Sun Y."/>
            <person name="Deng T."/>
            <person name="Zhang A."/>
            <person name="Moore M.J."/>
            <person name="Landis J.B."/>
            <person name="Lin N."/>
            <person name="Zhang H."/>
            <person name="Zhang X."/>
            <person name="Huang J."/>
            <person name="Zhang X."/>
            <person name="Sun H."/>
            <person name="Wang H."/>
        </authorList>
    </citation>
    <scope>NUCLEOTIDE SEQUENCE [LARGE SCALE GENOMIC DNA]</scope>
    <source>
        <strain evidence="2">TB1705</strain>
        <tissue evidence="2">Leaf</tissue>
    </source>
</reference>
<dbReference type="PANTHER" id="PTHR47074">
    <property type="entry name" value="BNAC02G40300D PROTEIN"/>
    <property type="match status" value="1"/>
</dbReference>
<feature type="compositionally biased region" description="Polar residues" evidence="1">
    <location>
        <begin position="156"/>
        <end position="172"/>
    </location>
</feature>
<keyword evidence="3" id="KW-1185">Reference proteome</keyword>
<protein>
    <submittedName>
        <fullName evidence="2">Uncharacterized protein</fullName>
    </submittedName>
</protein>
<accession>A0A7J7P750</accession>
<organism evidence="2 3">
    <name type="scientific">Kingdonia uniflora</name>
    <dbReference type="NCBI Taxonomy" id="39325"/>
    <lineage>
        <taxon>Eukaryota</taxon>
        <taxon>Viridiplantae</taxon>
        <taxon>Streptophyta</taxon>
        <taxon>Embryophyta</taxon>
        <taxon>Tracheophyta</taxon>
        <taxon>Spermatophyta</taxon>
        <taxon>Magnoliopsida</taxon>
        <taxon>Ranunculales</taxon>
        <taxon>Circaeasteraceae</taxon>
        <taxon>Kingdonia</taxon>
    </lineage>
</organism>
<proteinExistence type="predicted"/>
<dbReference type="Proteomes" id="UP000541444">
    <property type="component" value="Unassembled WGS sequence"/>
</dbReference>
<sequence>DSDELKWRPSKDGMFSIKSTYRALMSGSQMELVMVWFGTSLSGLLHQAQSLTAREWIEMWFSFASAEEGEAVAVLGRVQWARERGHMKTIIETDVEAIVTFYKTGVDLWVIRLAGHGSFNPFTFPFPTAGNPTYPQVQIINPTQVPVTKPSLPSDPFNQGDTLDSPNTSTYTPPRGRGISGRFCKSERIEEDLGGANEDFDFTEFNRLQDAILNQVQEEGLTEFGSFLPLVENPNPLSQMLDLCVDSPMGSLDGFDTDHYGGVRITYPDHSYQAQLQEGSDKYDKGYPQKNDNFQYLEAFKQIFEASKTDNNGLFIISLFCAIVEGIWLARNKLVFQKIKPDEYQILSLAQNNIFAIKNLNYNPITYKTDFADHSFTSIIKASSYKLFTDASWMRPGHAPIATDSAEQAEGQCISWVVQLSAYEIKGKEVLRFADCRNVISFLQDPLSGIQWSTASQLFPCLSLCNKLASFSFHWISRSVNFISHELAALGASHSNLYYGNSMLGWVLPAAQTLFNI</sequence>
<dbReference type="InterPro" id="IPR052929">
    <property type="entry name" value="RNase_H-like_EbsB-rel"/>
</dbReference>